<dbReference type="PRINTS" id="PR00040">
    <property type="entry name" value="HTHMERR"/>
</dbReference>
<accession>A0A0P0RGE0</accession>
<evidence type="ECO:0000313" key="3">
    <source>
        <dbReference type="EMBL" id="ALL67595.1"/>
    </source>
</evidence>
<dbReference type="GO" id="GO:0003700">
    <property type="term" value="F:DNA-binding transcription factor activity"/>
    <property type="evidence" value="ECO:0007669"/>
    <property type="project" value="InterPro"/>
</dbReference>
<dbReference type="PANTHER" id="PTHR30204:SF92">
    <property type="entry name" value="HTH-TYPE TRANSCRIPTIONAL REGULATOR ZNTR"/>
    <property type="match status" value="1"/>
</dbReference>
<evidence type="ECO:0000256" key="1">
    <source>
        <dbReference type="ARBA" id="ARBA00023125"/>
    </source>
</evidence>
<protein>
    <submittedName>
        <fullName evidence="3">Transcriptional regulator, MerR family</fullName>
    </submittedName>
</protein>
<dbReference type="Proteomes" id="UP000019146">
    <property type="component" value="Chromosome 2"/>
</dbReference>
<keyword evidence="1" id="KW-0238">DNA-binding</keyword>
<dbReference type="GO" id="GO:0003677">
    <property type="term" value="F:DNA binding"/>
    <property type="evidence" value="ECO:0007669"/>
    <property type="project" value="UniProtKB-KW"/>
</dbReference>
<dbReference type="InterPro" id="IPR047057">
    <property type="entry name" value="MerR_fam"/>
</dbReference>
<dbReference type="SUPFAM" id="SSF46955">
    <property type="entry name" value="Putative DNA-binding domain"/>
    <property type="match status" value="1"/>
</dbReference>
<dbReference type="NCBIfam" id="TIGR02047">
    <property type="entry name" value="CadR-PbrR"/>
    <property type="match status" value="1"/>
</dbReference>
<evidence type="ECO:0000313" key="4">
    <source>
        <dbReference type="Proteomes" id="UP000019146"/>
    </source>
</evidence>
<dbReference type="PANTHER" id="PTHR30204">
    <property type="entry name" value="REDOX-CYCLING DRUG-SENSING TRANSCRIPTIONAL ACTIVATOR SOXR"/>
    <property type="match status" value="1"/>
</dbReference>
<dbReference type="Gene3D" id="1.10.1660.10">
    <property type="match status" value="1"/>
</dbReference>
<dbReference type="InterPro" id="IPR009061">
    <property type="entry name" value="DNA-bd_dom_put_sf"/>
</dbReference>
<dbReference type="AlphaFoldDB" id="A0A0P0RGE0"/>
<dbReference type="GeneID" id="69971402"/>
<dbReference type="PROSITE" id="PS00552">
    <property type="entry name" value="HTH_MERR_1"/>
    <property type="match status" value="1"/>
</dbReference>
<dbReference type="CDD" id="cd04784">
    <property type="entry name" value="HTH_CadR-PbrR"/>
    <property type="match status" value="1"/>
</dbReference>
<dbReference type="EMBL" id="CP012747">
    <property type="protein sequence ID" value="ALL67595.1"/>
    <property type="molecule type" value="Genomic_DNA"/>
</dbReference>
<dbReference type="Pfam" id="PF13411">
    <property type="entry name" value="MerR_1"/>
    <property type="match status" value="1"/>
</dbReference>
<dbReference type="InterPro" id="IPR011791">
    <property type="entry name" value="CadR-PbrR"/>
</dbReference>
<dbReference type="GO" id="GO:0046872">
    <property type="term" value="F:metal ion binding"/>
    <property type="evidence" value="ECO:0007669"/>
    <property type="project" value="InterPro"/>
</dbReference>
<organism evidence="3 4">
    <name type="scientific">Paraburkholderia caribensis MBA4</name>
    <dbReference type="NCBI Taxonomy" id="1323664"/>
    <lineage>
        <taxon>Bacteria</taxon>
        <taxon>Pseudomonadati</taxon>
        <taxon>Pseudomonadota</taxon>
        <taxon>Betaproteobacteria</taxon>
        <taxon>Burkholderiales</taxon>
        <taxon>Burkholderiaceae</taxon>
        <taxon>Paraburkholderia</taxon>
    </lineage>
</organism>
<dbReference type="KEGG" id="bcai:K788_0007663"/>
<feature type="domain" description="HTH merR-type" evidence="2">
    <location>
        <begin position="1"/>
        <end position="69"/>
    </location>
</feature>
<dbReference type="SMART" id="SM00422">
    <property type="entry name" value="HTH_MERR"/>
    <property type="match status" value="1"/>
</dbReference>
<sequence>MKISELARLAGCTTDTVRFYEKEGLLPLPGRTDANYRSYDDSHVQRLRFIRNCRALDMSHEEIRKLLEAGDSPDADCAAVNDLIDEHIEHVVRRIEELGVLKSQLLALRGRCPAENAVQDCGIMQELGTMDVVSAAPSHSHV</sequence>
<evidence type="ECO:0000259" key="2">
    <source>
        <dbReference type="PROSITE" id="PS50937"/>
    </source>
</evidence>
<dbReference type="RefSeq" id="WP_036000046.1">
    <property type="nucleotide sequence ID" value="NZ_CP012747.1"/>
</dbReference>
<dbReference type="PROSITE" id="PS50937">
    <property type="entry name" value="HTH_MERR_2"/>
    <property type="match status" value="1"/>
</dbReference>
<name>A0A0P0RGE0_9BURK</name>
<gene>
    <name evidence="3" type="ORF">K788_0007663</name>
</gene>
<proteinExistence type="predicted"/>
<dbReference type="GO" id="GO:0045893">
    <property type="term" value="P:positive regulation of DNA-templated transcription"/>
    <property type="evidence" value="ECO:0007669"/>
    <property type="project" value="InterPro"/>
</dbReference>
<reference evidence="3 4" key="1">
    <citation type="journal article" date="2014" name="Genome Announc.">
        <title>Draft Genome Sequence of the Haloacid-Degrading Burkholderia caribensis Strain MBA4.</title>
        <authorList>
            <person name="Pan Y."/>
            <person name="Kong K.F."/>
            <person name="Tsang J.S."/>
        </authorList>
    </citation>
    <scope>NUCLEOTIDE SEQUENCE [LARGE SCALE GENOMIC DNA]</scope>
    <source>
        <strain evidence="3 4">MBA4</strain>
    </source>
</reference>
<dbReference type="InterPro" id="IPR000551">
    <property type="entry name" value="MerR-type_HTH_dom"/>
</dbReference>